<reference evidence="13" key="2">
    <citation type="submission" date="2015-06" db="UniProtKB">
        <authorList>
            <consortium name="EnsemblMetazoa"/>
        </authorList>
    </citation>
    <scope>IDENTIFICATION</scope>
</reference>
<dbReference type="EMBL" id="CAQQ02122771">
    <property type="status" value="NOT_ANNOTATED_CDS"/>
    <property type="molecule type" value="Genomic_DNA"/>
</dbReference>
<accession>T1GLK0</accession>
<dbReference type="EMBL" id="CAQQ02122772">
    <property type="status" value="NOT_ANNOTATED_CDS"/>
    <property type="molecule type" value="Genomic_DNA"/>
</dbReference>
<keyword evidence="3" id="KW-0678">Repressor</keyword>
<dbReference type="InterPro" id="IPR015943">
    <property type="entry name" value="WD40/YVTN_repeat-like_dom_sf"/>
</dbReference>
<evidence type="ECO:0000256" key="12">
    <source>
        <dbReference type="SAM" id="MobiDB-lite"/>
    </source>
</evidence>
<evidence type="ECO:0000256" key="1">
    <source>
        <dbReference type="ARBA" id="ARBA00004123"/>
    </source>
</evidence>
<dbReference type="HOGENOM" id="CLU_032683_1_0_1"/>
<dbReference type="AlphaFoldDB" id="T1GLK0"/>
<evidence type="ECO:0000313" key="14">
    <source>
        <dbReference type="Proteomes" id="UP000015102"/>
    </source>
</evidence>
<dbReference type="InterPro" id="IPR036322">
    <property type="entry name" value="WD40_repeat_dom_sf"/>
</dbReference>
<evidence type="ECO:0000256" key="7">
    <source>
        <dbReference type="ARBA" id="ARBA00023163"/>
    </source>
</evidence>
<evidence type="ECO:0000256" key="2">
    <source>
        <dbReference type="ARBA" id="ARBA00008075"/>
    </source>
</evidence>
<evidence type="ECO:0000313" key="13">
    <source>
        <dbReference type="EnsemblMetazoa" id="MESCA004405-PA"/>
    </source>
</evidence>
<keyword evidence="8" id="KW-0539">Nucleus</keyword>
<comment type="subcellular location">
    <subcellularLocation>
        <location evidence="1">Nucleus</location>
    </subcellularLocation>
</comment>
<dbReference type="Pfam" id="PF00400">
    <property type="entry name" value="WD40"/>
    <property type="match status" value="1"/>
</dbReference>
<evidence type="ECO:0000256" key="3">
    <source>
        <dbReference type="ARBA" id="ARBA00022491"/>
    </source>
</evidence>
<comment type="similarity">
    <text evidence="2">Belongs to the WD repeat ESC family.</text>
</comment>
<keyword evidence="6" id="KW-0805">Transcription regulation</keyword>
<dbReference type="FunFam" id="2.130.10.10:FF:000056">
    <property type="entry name" value="Polycomb protein eed"/>
    <property type="match status" value="1"/>
</dbReference>
<evidence type="ECO:0000256" key="11">
    <source>
        <dbReference type="PROSITE-ProRule" id="PRU00221"/>
    </source>
</evidence>
<keyword evidence="14" id="KW-1185">Reference proteome</keyword>
<evidence type="ECO:0000256" key="8">
    <source>
        <dbReference type="ARBA" id="ARBA00023242"/>
    </source>
</evidence>
<keyword evidence="7" id="KW-0804">Transcription</keyword>
<organism evidence="13 14">
    <name type="scientific">Megaselia scalaris</name>
    <name type="common">Humpbacked fly</name>
    <name type="synonym">Phora scalaris</name>
    <dbReference type="NCBI Taxonomy" id="36166"/>
    <lineage>
        <taxon>Eukaryota</taxon>
        <taxon>Metazoa</taxon>
        <taxon>Ecdysozoa</taxon>
        <taxon>Arthropoda</taxon>
        <taxon>Hexapoda</taxon>
        <taxon>Insecta</taxon>
        <taxon>Pterygota</taxon>
        <taxon>Neoptera</taxon>
        <taxon>Endopterygota</taxon>
        <taxon>Diptera</taxon>
        <taxon>Brachycera</taxon>
        <taxon>Muscomorpha</taxon>
        <taxon>Platypezoidea</taxon>
        <taxon>Phoridae</taxon>
        <taxon>Megaseliini</taxon>
        <taxon>Megaselia</taxon>
    </lineage>
</organism>
<dbReference type="SUPFAM" id="SSF50978">
    <property type="entry name" value="WD40 repeat-like"/>
    <property type="match status" value="1"/>
</dbReference>
<dbReference type="STRING" id="36166.T1GLK0"/>
<evidence type="ECO:0000256" key="5">
    <source>
        <dbReference type="ARBA" id="ARBA00022737"/>
    </source>
</evidence>
<evidence type="ECO:0000256" key="10">
    <source>
        <dbReference type="ARBA" id="ARBA00076259"/>
    </source>
</evidence>
<reference evidence="14" key="1">
    <citation type="submission" date="2013-02" db="EMBL/GenBank/DDBJ databases">
        <authorList>
            <person name="Hughes D."/>
        </authorList>
    </citation>
    <scope>NUCLEOTIDE SEQUENCE</scope>
    <source>
        <strain>Durham</strain>
        <strain evidence="14">NC isolate 2 -- Noor lab</strain>
    </source>
</reference>
<keyword evidence="5" id="KW-0677">Repeat</keyword>
<protein>
    <recommendedName>
        <fullName evidence="9">Polycomb protein esc</fullName>
    </recommendedName>
    <alternativeName>
        <fullName evidence="10">Protein extra sex combs</fullName>
    </alternativeName>
</protein>
<proteinExistence type="inferred from homology"/>
<sequence>MSKNKTLNSSANSSGSEEDGNTSEGTTNTSNRSKSPATQKQRRKRKSGKLSLKKERVCKPQYVFNTSIKEDHGQSIFGVQFNYHLKKGQPLIFASCGTNRISVYECPKEGGLNLLQAEENFYSCAWSYEPETGNPILAAAGYRGIIRIYDTHTQEGTKFYVGHGHAINEIKFHPKKPHILLSRSDVCIAIFGGVEGHRDEVLSADFDIKGLKIMSSGMDHSLKLWRLDKPSISKAIEDSYTFDINKSNLPFPTVKEHFPDFSTRDIHRNYVDCVQWLGDLILSKSFENSIVCWKPGNLEQTLDEVKPNNNSTTVIHHYEYKDCEIWYIKFGLDQCKKIMALGNQKGRTYVWELDATDPALTKSYVLTHVKCVSAIRQTAICRDGHVLICVCDDGTIWRWDRMTFTIIPLIPPSTIIPLFPPLTFLLLPHSPVQPLSPFN</sequence>
<name>T1GLK0_MEGSC</name>
<feature type="repeat" description="WD" evidence="11">
    <location>
        <begin position="194"/>
        <end position="235"/>
    </location>
</feature>
<dbReference type="SMART" id="SM00320">
    <property type="entry name" value="WD40"/>
    <property type="match status" value="5"/>
</dbReference>
<dbReference type="Gene3D" id="2.130.10.10">
    <property type="entry name" value="YVTN repeat-like/Quinoprotein amine dehydrogenase"/>
    <property type="match status" value="1"/>
</dbReference>
<dbReference type="PANTHER" id="PTHR10253">
    <property type="entry name" value="POLYCOMB PROTEIN"/>
    <property type="match status" value="1"/>
</dbReference>
<dbReference type="EnsemblMetazoa" id="MESCA004405-RA">
    <property type="protein sequence ID" value="MESCA004405-PA"/>
    <property type="gene ID" value="MESCA004405"/>
</dbReference>
<keyword evidence="4 11" id="KW-0853">WD repeat</keyword>
<feature type="compositionally biased region" description="Low complexity" evidence="12">
    <location>
        <begin position="22"/>
        <end position="31"/>
    </location>
</feature>
<dbReference type="Proteomes" id="UP000015102">
    <property type="component" value="Unassembled WGS sequence"/>
</dbReference>
<dbReference type="InterPro" id="IPR001680">
    <property type="entry name" value="WD40_rpt"/>
</dbReference>
<feature type="compositionally biased region" description="Polar residues" evidence="12">
    <location>
        <begin position="1"/>
        <end position="11"/>
    </location>
</feature>
<dbReference type="OMA" id="RDVHRNY"/>
<evidence type="ECO:0000256" key="4">
    <source>
        <dbReference type="ARBA" id="ARBA00022574"/>
    </source>
</evidence>
<feature type="region of interest" description="Disordered" evidence="12">
    <location>
        <begin position="1"/>
        <end position="51"/>
    </location>
</feature>
<dbReference type="GO" id="GO:0005634">
    <property type="term" value="C:nucleus"/>
    <property type="evidence" value="ECO:0007669"/>
    <property type="project" value="UniProtKB-SubCell"/>
</dbReference>
<dbReference type="InterPro" id="IPR051243">
    <property type="entry name" value="PcG_WD-repeat"/>
</dbReference>
<evidence type="ECO:0000256" key="6">
    <source>
        <dbReference type="ARBA" id="ARBA00023015"/>
    </source>
</evidence>
<evidence type="ECO:0000256" key="9">
    <source>
        <dbReference type="ARBA" id="ARBA00072179"/>
    </source>
</evidence>
<dbReference type="PROSITE" id="PS50082">
    <property type="entry name" value="WD_REPEATS_2"/>
    <property type="match status" value="1"/>
</dbReference>
<dbReference type="PROSITE" id="PS50294">
    <property type="entry name" value="WD_REPEATS_REGION"/>
    <property type="match status" value="1"/>
</dbReference>